<dbReference type="AlphaFoldDB" id="A0A2T5MIB0"/>
<organism evidence="1 2">
    <name type="scientific">Stenotrophobium rhamnosiphilum</name>
    <dbReference type="NCBI Taxonomy" id="2029166"/>
    <lineage>
        <taxon>Bacteria</taxon>
        <taxon>Pseudomonadati</taxon>
        <taxon>Pseudomonadota</taxon>
        <taxon>Gammaproteobacteria</taxon>
        <taxon>Nevskiales</taxon>
        <taxon>Nevskiaceae</taxon>
        <taxon>Stenotrophobium</taxon>
    </lineage>
</organism>
<proteinExistence type="predicted"/>
<dbReference type="Proteomes" id="UP000244248">
    <property type="component" value="Unassembled WGS sequence"/>
</dbReference>
<evidence type="ECO:0000313" key="1">
    <source>
        <dbReference type="EMBL" id="PTU32284.1"/>
    </source>
</evidence>
<name>A0A2T5MIB0_9GAMM</name>
<dbReference type="RefSeq" id="WP_107939476.1">
    <property type="nucleotide sequence ID" value="NZ_QANS01000002.1"/>
</dbReference>
<protein>
    <submittedName>
        <fullName evidence="1">Uncharacterized protein</fullName>
    </submittedName>
</protein>
<comment type="caution">
    <text evidence="1">The sequence shown here is derived from an EMBL/GenBank/DDBJ whole genome shotgun (WGS) entry which is preliminary data.</text>
</comment>
<reference evidence="1 2" key="1">
    <citation type="submission" date="2018-04" db="EMBL/GenBank/DDBJ databases">
        <title>Novel species isolated from glacier.</title>
        <authorList>
            <person name="Liu Q."/>
            <person name="Xin Y.-H."/>
        </authorList>
    </citation>
    <scope>NUCLEOTIDE SEQUENCE [LARGE SCALE GENOMIC DNA]</scope>
    <source>
        <strain evidence="1 2">GT1R17</strain>
    </source>
</reference>
<evidence type="ECO:0000313" key="2">
    <source>
        <dbReference type="Proteomes" id="UP000244248"/>
    </source>
</evidence>
<dbReference type="EMBL" id="QANS01000002">
    <property type="protein sequence ID" value="PTU32284.1"/>
    <property type="molecule type" value="Genomic_DNA"/>
</dbReference>
<sequence>MNLSIAPKLTLTVVPAKKPAAAQQPLVFAELLEPGWTQIRNADEALRFLNRAADRDPREFPVGITLSSPATGGRELACWFESWAQLWMALRYVAVHLADKQGEDFKALTRNLSQLRFSYGSDDLQVARLQRMFGMQLRVLRMGTFQDLRVGAGSYSQSLVSSYHGTNAPEGADTEITNCELDRFIGFMRQRAFH</sequence>
<keyword evidence="2" id="KW-1185">Reference proteome</keyword>
<accession>A0A2T5MIB0</accession>
<gene>
    <name evidence="1" type="ORF">CJD38_06425</name>
</gene>